<dbReference type="AlphaFoldDB" id="A0A3S9SXC2"/>
<name>A0A3S9SXC2_9FIRM</name>
<dbReference type="OrthoDB" id="1722540at2"/>
<reference evidence="1 2" key="1">
    <citation type="submission" date="2016-07" db="EMBL/GenBank/DDBJ databases">
        <title>Genome and transcriptome analysis of iron-reducing fermentative bacteria Anoxybacter fermentans.</title>
        <authorList>
            <person name="Zeng X."/>
            <person name="Shao Z."/>
        </authorList>
    </citation>
    <scope>NUCLEOTIDE SEQUENCE [LARGE SCALE GENOMIC DNA]</scope>
    <source>
        <strain evidence="1 2">DY22613</strain>
    </source>
</reference>
<proteinExistence type="predicted"/>
<gene>
    <name evidence="1" type="ORF">BBF96_05730</name>
</gene>
<dbReference type="Proteomes" id="UP000267250">
    <property type="component" value="Chromosome"/>
</dbReference>
<sequence length="376" mass="43116">MYGILKARKCQATEQQYREFKAYYCGLCDALATYFGNLSRITVNYDMTFFYLLLDSLVEKSQRTTGLCPTTPWKKRDIIVNKYLHPFLGAANIYLAGLKLKDDLYDQTSVIKKISYQAFQGKMVKAAQILLDLGVDMTKVNKFFENQLIQEASGKSLADYYQVTSQGLAFLLSEGSKLLNLPEKTRLELKKLGFELGKVIYIMDSFVDYPSDTKNDRFNALAQAFGDQIQLVGNLSPEIRNEIYTVLQNSLQNTIQVIEKMDFKKNRDLLNLILQELQIKVQFLVKNTRDMEEVEKIVKSASPIYLLKHPTYFFKSRAAHRKYDRHYHHHHDCCCDCCDCDDLITTAICCDAADCDCDALECLSTGNPCELLECFC</sequence>
<accession>A0A3S9SXC2</accession>
<dbReference type="KEGG" id="aft:BBF96_05730"/>
<organism evidence="1 2">
    <name type="scientific">Anoxybacter fermentans</name>
    <dbReference type="NCBI Taxonomy" id="1323375"/>
    <lineage>
        <taxon>Bacteria</taxon>
        <taxon>Bacillati</taxon>
        <taxon>Bacillota</taxon>
        <taxon>Clostridia</taxon>
        <taxon>Halanaerobiales</taxon>
        <taxon>Anoxybacter</taxon>
    </lineage>
</organism>
<dbReference type="EMBL" id="CP016379">
    <property type="protein sequence ID" value="AZR72935.1"/>
    <property type="molecule type" value="Genomic_DNA"/>
</dbReference>
<dbReference type="Pfam" id="PF18937">
    <property type="entry name" value="DUF5685"/>
    <property type="match status" value="1"/>
</dbReference>
<protein>
    <submittedName>
        <fullName evidence="1">Uncharacterized protein</fullName>
    </submittedName>
</protein>
<evidence type="ECO:0000313" key="2">
    <source>
        <dbReference type="Proteomes" id="UP000267250"/>
    </source>
</evidence>
<keyword evidence="2" id="KW-1185">Reference proteome</keyword>
<dbReference type="RefSeq" id="WP_127016268.1">
    <property type="nucleotide sequence ID" value="NZ_CP016379.1"/>
</dbReference>
<dbReference type="InterPro" id="IPR043740">
    <property type="entry name" value="DUF5685"/>
</dbReference>
<evidence type="ECO:0000313" key="1">
    <source>
        <dbReference type="EMBL" id="AZR72935.1"/>
    </source>
</evidence>